<comment type="caution">
    <text evidence="1">The sequence shown here is derived from an EMBL/GenBank/DDBJ whole genome shotgun (WGS) entry which is preliminary data.</text>
</comment>
<keyword evidence="2" id="KW-1185">Reference proteome</keyword>
<feature type="non-terminal residue" evidence="1">
    <location>
        <position position="1"/>
    </location>
</feature>
<proteinExistence type="predicted"/>
<name>A0A6G0YR79_APHCR</name>
<dbReference type="EMBL" id="VUJU01002722">
    <property type="protein sequence ID" value="KAF0760306.1"/>
    <property type="molecule type" value="Genomic_DNA"/>
</dbReference>
<evidence type="ECO:0000313" key="2">
    <source>
        <dbReference type="Proteomes" id="UP000478052"/>
    </source>
</evidence>
<dbReference type="AlphaFoldDB" id="A0A6G0YR79"/>
<accession>A0A6G0YR79</accession>
<feature type="non-terminal residue" evidence="1">
    <location>
        <position position="81"/>
    </location>
</feature>
<reference evidence="1 2" key="1">
    <citation type="submission" date="2019-08" db="EMBL/GenBank/DDBJ databases">
        <title>Whole genome of Aphis craccivora.</title>
        <authorList>
            <person name="Voronova N.V."/>
            <person name="Shulinski R.S."/>
            <person name="Bandarenka Y.V."/>
            <person name="Zhorov D.G."/>
            <person name="Warner D."/>
        </authorList>
    </citation>
    <scope>NUCLEOTIDE SEQUENCE [LARGE SCALE GENOMIC DNA]</scope>
    <source>
        <strain evidence="1">180601</strain>
        <tissue evidence="1">Whole Body</tissue>
    </source>
</reference>
<protein>
    <submittedName>
        <fullName evidence="1">MULE domain-containing protein</fullName>
    </submittedName>
</protein>
<gene>
    <name evidence="1" type="ORF">FWK35_00022134</name>
</gene>
<evidence type="ECO:0000313" key="1">
    <source>
        <dbReference type="EMBL" id="KAF0760306.1"/>
    </source>
</evidence>
<sequence>IWYCDGNFNLSPVFIHVDFEKAVITAAINVFDPELVIIRGYDDDKFSKFCSMIDGHSFLSLEQVNEGMDLLKQTKNEYSNY</sequence>
<dbReference type="Proteomes" id="UP000478052">
    <property type="component" value="Unassembled WGS sequence"/>
</dbReference>
<organism evidence="1 2">
    <name type="scientific">Aphis craccivora</name>
    <name type="common">Cowpea aphid</name>
    <dbReference type="NCBI Taxonomy" id="307492"/>
    <lineage>
        <taxon>Eukaryota</taxon>
        <taxon>Metazoa</taxon>
        <taxon>Ecdysozoa</taxon>
        <taxon>Arthropoda</taxon>
        <taxon>Hexapoda</taxon>
        <taxon>Insecta</taxon>
        <taxon>Pterygota</taxon>
        <taxon>Neoptera</taxon>
        <taxon>Paraneoptera</taxon>
        <taxon>Hemiptera</taxon>
        <taxon>Sternorrhyncha</taxon>
        <taxon>Aphidomorpha</taxon>
        <taxon>Aphidoidea</taxon>
        <taxon>Aphididae</taxon>
        <taxon>Aphidini</taxon>
        <taxon>Aphis</taxon>
        <taxon>Aphis</taxon>
    </lineage>
</organism>